<keyword evidence="4" id="KW-1185">Reference proteome</keyword>
<feature type="region of interest" description="Disordered" evidence="1">
    <location>
        <begin position="1"/>
        <end position="35"/>
    </location>
</feature>
<evidence type="ECO:0000313" key="4">
    <source>
        <dbReference type="Proteomes" id="UP000422989"/>
    </source>
</evidence>
<accession>A0A6I6DWI3</accession>
<dbReference type="InterPro" id="IPR021454">
    <property type="entry name" value="DUF3105"/>
</dbReference>
<proteinExistence type="predicted"/>
<gene>
    <name evidence="3" type="ORF">D7D94_13240</name>
</gene>
<keyword evidence="2" id="KW-0472">Membrane</keyword>
<evidence type="ECO:0000256" key="2">
    <source>
        <dbReference type="SAM" id="Phobius"/>
    </source>
</evidence>
<sequence>MSTQKRPQQSSGNPAKQAQIAQSLKQQREAQRQEKLAEYQRQLKRRQRGRVLWWTVGSVAAVAVVAAVVASFVFAPASKQASYDIGGTGAEIEGVETFSNTNTHVEGTVDYEQTPPAGGPHNAYWLNCGVYTEPQQNENAVHSLEHGSVWVTYDPELVSDDDVETLEGYLPSSYALLSPYPDMGTPIAVSAWNAQLKVDSADDERIADFFEEYWRNDSVPEPGAMCTGAIDGPGKVG</sequence>
<dbReference type="EMBL" id="CP032550">
    <property type="protein sequence ID" value="QGU28526.1"/>
    <property type="molecule type" value="Genomic_DNA"/>
</dbReference>
<dbReference type="KEGG" id="moj:D7D94_13240"/>
<organism evidence="3 4">
    <name type="scientific">Microbacterium oryzae</name>
    <dbReference type="NCBI Taxonomy" id="743009"/>
    <lineage>
        <taxon>Bacteria</taxon>
        <taxon>Bacillati</taxon>
        <taxon>Actinomycetota</taxon>
        <taxon>Actinomycetes</taxon>
        <taxon>Micrococcales</taxon>
        <taxon>Microbacteriaceae</taxon>
        <taxon>Microbacterium</taxon>
    </lineage>
</organism>
<reference evidence="3 4" key="1">
    <citation type="submission" date="2018-09" db="EMBL/GenBank/DDBJ databases">
        <title>Whole genome sequencing of Microbacterium oryzae strain MB-10T.</title>
        <authorList>
            <person name="Das S.K."/>
        </authorList>
    </citation>
    <scope>NUCLEOTIDE SEQUENCE [LARGE SCALE GENOMIC DNA]</scope>
    <source>
        <strain evidence="3 4">MB-10</strain>
    </source>
</reference>
<dbReference type="AlphaFoldDB" id="A0A6I6DWI3"/>
<feature type="compositionally biased region" description="Polar residues" evidence="1">
    <location>
        <begin position="1"/>
        <end position="25"/>
    </location>
</feature>
<dbReference type="Proteomes" id="UP000422989">
    <property type="component" value="Chromosome"/>
</dbReference>
<feature type="transmembrane region" description="Helical" evidence="2">
    <location>
        <begin position="51"/>
        <end position="75"/>
    </location>
</feature>
<feature type="compositionally biased region" description="Basic and acidic residues" evidence="1">
    <location>
        <begin position="26"/>
        <end position="35"/>
    </location>
</feature>
<dbReference type="Pfam" id="PF11303">
    <property type="entry name" value="DUF3105"/>
    <property type="match status" value="1"/>
</dbReference>
<evidence type="ECO:0000256" key="1">
    <source>
        <dbReference type="SAM" id="MobiDB-lite"/>
    </source>
</evidence>
<dbReference type="RefSeq" id="WP_156243072.1">
    <property type="nucleotide sequence ID" value="NZ_BAAAZL010000003.1"/>
</dbReference>
<dbReference type="OrthoDB" id="164831at2"/>
<keyword evidence="2" id="KW-0812">Transmembrane</keyword>
<keyword evidence="2" id="KW-1133">Transmembrane helix</keyword>
<protein>
    <submittedName>
        <fullName evidence="3">DUF3105 domain-containing protein</fullName>
    </submittedName>
</protein>
<evidence type="ECO:0000313" key="3">
    <source>
        <dbReference type="EMBL" id="QGU28526.1"/>
    </source>
</evidence>
<name>A0A6I6DWI3_9MICO</name>